<evidence type="ECO:0000256" key="3">
    <source>
        <dbReference type="SAM" id="Phobius"/>
    </source>
</evidence>
<keyword evidence="3" id="KW-0472">Membrane</keyword>
<accession>A0A0C9RF34</accession>
<reference evidence="4" key="1">
    <citation type="submission" date="2015-01" db="EMBL/GenBank/DDBJ databases">
        <title>Transcriptome Assembly of Fopius arisanus.</title>
        <authorList>
            <person name="Geib S."/>
        </authorList>
    </citation>
    <scope>NUCLEOTIDE SEQUENCE</scope>
</reference>
<evidence type="ECO:0000256" key="2">
    <source>
        <dbReference type="ARBA" id="ARBA00012176"/>
    </source>
</evidence>
<dbReference type="GO" id="GO:0000225">
    <property type="term" value="F:N-acetylglucosaminylphosphatidylinositol deacetylase activity"/>
    <property type="evidence" value="ECO:0007669"/>
    <property type="project" value="UniProtKB-EC"/>
</dbReference>
<evidence type="ECO:0000256" key="1">
    <source>
        <dbReference type="ARBA" id="ARBA00006066"/>
    </source>
</evidence>
<keyword evidence="3" id="KW-1133">Transmembrane helix</keyword>
<sequence length="288" mass="33967">MMLDIETISQLISNQINGIGDWWWWYVKEISWQLILAPIAYLLVCIFIYQLLKRVCHRAWQLPGPPGRLLLVTAHPDDEVMFFGPMIYWLTKLRNSNVYLLCFTTGGHRRRKQELWSCAKIMGIPEGNVTILMNSELPDDPKVQWPGVVVAEHILQYIETYKINAVVTFDKHGVSGHRNHISLFYAVASLCIEKKIPSYCKLYILESVNLIRKYVQLLDLPISLLTSSYWYLVTYEQRKLIHRAMAAHKSQYVWFRKLYMLFSRYTFINTLQEVNALDLELDFQYDDY</sequence>
<dbReference type="GeneID" id="105269828"/>
<comment type="similarity">
    <text evidence="1">Belongs to the PIGL family.</text>
</comment>
<reference evidence="7" key="2">
    <citation type="submission" date="2025-04" db="UniProtKB">
        <authorList>
            <consortium name="RefSeq"/>
        </authorList>
    </citation>
    <scope>IDENTIFICATION</scope>
    <source>
        <strain evidence="7">USDA-PBARC FA_bdor</strain>
        <tissue evidence="7">Whole organism</tissue>
    </source>
</reference>
<accession>A0A9R1TGS6</accession>
<dbReference type="UniPathway" id="UPA00196"/>
<gene>
    <name evidence="4" type="primary">Pigl_1</name>
    <name evidence="7" type="synonym">PIG-L</name>
    <name evidence="5" type="synonym">Pigl_2</name>
    <name evidence="5" type="ORF">g.23043</name>
    <name evidence="4" type="ORF">g.23047</name>
</gene>
<organism evidence="4">
    <name type="scientific">Fopius arisanus</name>
    <dbReference type="NCBI Taxonomy" id="64838"/>
    <lineage>
        <taxon>Eukaryota</taxon>
        <taxon>Metazoa</taxon>
        <taxon>Ecdysozoa</taxon>
        <taxon>Arthropoda</taxon>
        <taxon>Hexapoda</taxon>
        <taxon>Insecta</taxon>
        <taxon>Pterygota</taxon>
        <taxon>Neoptera</taxon>
        <taxon>Endopterygota</taxon>
        <taxon>Hymenoptera</taxon>
        <taxon>Apocrita</taxon>
        <taxon>Ichneumonoidea</taxon>
        <taxon>Braconidae</taxon>
        <taxon>Opiinae</taxon>
        <taxon>Fopius</taxon>
    </lineage>
</organism>
<protein>
    <recommendedName>
        <fullName evidence="2">N-acetylglucosaminylphosphatidylinositol deacetylase</fullName>
        <ecNumber evidence="2">3.5.1.89</ecNumber>
    </recommendedName>
</protein>
<evidence type="ECO:0000313" key="5">
    <source>
        <dbReference type="EMBL" id="JAG81485.1"/>
    </source>
</evidence>
<dbReference type="CTD" id="42388"/>
<dbReference type="RefSeq" id="XP_011308683.1">
    <property type="nucleotide sequence ID" value="XM_011310381.1"/>
</dbReference>
<dbReference type="EMBL" id="GBYB01011718">
    <property type="protein sequence ID" value="JAG81485.1"/>
    <property type="molecule type" value="Transcribed_RNA"/>
</dbReference>
<dbReference type="EMBL" id="GBYB01011717">
    <property type="protein sequence ID" value="JAG81484.1"/>
    <property type="molecule type" value="Transcribed_RNA"/>
</dbReference>
<dbReference type="OrthoDB" id="440160at2759"/>
<dbReference type="GO" id="GO:0006506">
    <property type="term" value="P:GPI anchor biosynthetic process"/>
    <property type="evidence" value="ECO:0007669"/>
    <property type="project" value="UniProtKB-UniPathway"/>
</dbReference>
<evidence type="ECO:0000313" key="4">
    <source>
        <dbReference type="EMBL" id="JAG81484.1"/>
    </source>
</evidence>
<dbReference type="AlphaFoldDB" id="A0A0C9RF34"/>
<keyword evidence="3" id="KW-0812">Transmembrane</keyword>
<evidence type="ECO:0000313" key="7">
    <source>
        <dbReference type="RefSeq" id="XP_011308683.1"/>
    </source>
</evidence>
<dbReference type="Gene3D" id="3.40.50.10320">
    <property type="entry name" value="LmbE-like"/>
    <property type="match status" value="1"/>
</dbReference>
<dbReference type="GO" id="GO:0016020">
    <property type="term" value="C:membrane"/>
    <property type="evidence" value="ECO:0007669"/>
    <property type="project" value="GOC"/>
</dbReference>
<dbReference type="Pfam" id="PF02585">
    <property type="entry name" value="PIG-L"/>
    <property type="match status" value="1"/>
</dbReference>
<dbReference type="PANTHER" id="PTHR12993:SF11">
    <property type="entry name" value="N-ACETYLGLUCOSAMINYL-PHOSPHATIDYLINOSITOL DE-N-ACETYLASE"/>
    <property type="match status" value="1"/>
</dbReference>
<name>A0A0C9RF34_9HYME</name>
<dbReference type="EC" id="3.5.1.89" evidence="2"/>
<evidence type="ECO:0000313" key="6">
    <source>
        <dbReference type="Proteomes" id="UP000694866"/>
    </source>
</evidence>
<dbReference type="Proteomes" id="UP000694866">
    <property type="component" value="Unplaced"/>
</dbReference>
<proteinExistence type="inferred from homology"/>
<dbReference type="KEGG" id="fas:105269828"/>
<keyword evidence="6" id="KW-1185">Reference proteome</keyword>
<dbReference type="PANTHER" id="PTHR12993">
    <property type="entry name" value="N-ACETYLGLUCOSAMINYL-PHOSPHATIDYLINOSITOL DE-N-ACETYLASE-RELATED"/>
    <property type="match status" value="1"/>
</dbReference>
<feature type="transmembrane region" description="Helical" evidence="3">
    <location>
        <begin position="30"/>
        <end position="52"/>
    </location>
</feature>
<dbReference type="GO" id="GO:0005783">
    <property type="term" value="C:endoplasmic reticulum"/>
    <property type="evidence" value="ECO:0007669"/>
    <property type="project" value="TreeGrafter"/>
</dbReference>
<dbReference type="InterPro" id="IPR024078">
    <property type="entry name" value="LmbE-like_dom_sf"/>
</dbReference>
<dbReference type="InterPro" id="IPR003737">
    <property type="entry name" value="GlcNAc_PI_deacetylase-related"/>
</dbReference>
<dbReference type="SUPFAM" id="SSF102588">
    <property type="entry name" value="LmbE-like"/>
    <property type="match status" value="1"/>
</dbReference>